<keyword evidence="19" id="KW-1185">Reference proteome</keyword>
<dbReference type="SMR" id="B0W774"/>
<sequence>MLRVGLLVIASLALGTTQDVDSDFRIIGGKPVNINTVPYQVSVIVQYGTYLIHTCGGSILDEDTILTAAHCVTLSTRYFIRAGSTNNRYGGQFIEVSEIIVHPDNDPSTFDYDVCILKLKRKLDFGALVKPIKLADSEKYYKTGTKSLVSGWGALQNEGSITDKLQAVSIPLVDHKVCKEIYSEINDVTDRMFCAGLLGVGGRDSCQGDSGGPLAADGVLIGVVSWGNECAAPDYPGVYANVLALKSWVESKMG</sequence>
<dbReference type="InterPro" id="IPR033116">
    <property type="entry name" value="TRYPSIN_SER"/>
</dbReference>
<dbReference type="InterPro" id="IPR018114">
    <property type="entry name" value="TRYPSIN_HIS"/>
</dbReference>
<dbReference type="GO" id="GO:0005576">
    <property type="term" value="C:extracellular region"/>
    <property type="evidence" value="ECO:0007669"/>
    <property type="project" value="UniProtKB-SubCell"/>
</dbReference>
<dbReference type="KEGG" id="cqu:CpipJ_CPIJ002940"/>
<dbReference type="STRING" id="7176.B0W774"/>
<evidence type="ECO:0000256" key="6">
    <source>
        <dbReference type="ARBA" id="ARBA00022801"/>
    </source>
</evidence>
<keyword evidence="2" id="KW-0964">Secreted</keyword>
<feature type="signal peptide" evidence="15">
    <location>
        <begin position="1"/>
        <end position="22"/>
    </location>
</feature>
<dbReference type="PANTHER" id="PTHR24276">
    <property type="entry name" value="POLYSERASE-RELATED"/>
    <property type="match status" value="1"/>
</dbReference>
<dbReference type="InterPro" id="IPR050430">
    <property type="entry name" value="Peptidase_S1"/>
</dbReference>
<dbReference type="InterPro" id="IPR043504">
    <property type="entry name" value="Peptidase_S1_PA_chymotrypsin"/>
</dbReference>
<evidence type="ECO:0000256" key="12">
    <source>
        <dbReference type="ARBA" id="ARBA00038868"/>
    </source>
</evidence>
<keyword evidence="6 14" id="KW-0378">Hydrolase</keyword>
<dbReference type="OrthoDB" id="10059102at2759"/>
<dbReference type="CDD" id="cd00190">
    <property type="entry name" value="Tryp_SPc"/>
    <property type="match status" value="1"/>
</dbReference>
<dbReference type="InterPro" id="IPR001254">
    <property type="entry name" value="Trypsin_dom"/>
</dbReference>
<reference evidence="18" key="2">
    <citation type="submission" date="2020-05" db="UniProtKB">
        <authorList>
            <consortium name="EnsemblMetazoa"/>
        </authorList>
    </citation>
    <scope>IDENTIFICATION</scope>
    <source>
        <strain evidence="18">JHB</strain>
    </source>
</reference>
<dbReference type="GO" id="GO:0004252">
    <property type="term" value="F:serine-type endopeptidase activity"/>
    <property type="evidence" value="ECO:0007669"/>
    <property type="project" value="UniProtKB-EC"/>
</dbReference>
<dbReference type="Proteomes" id="UP000002320">
    <property type="component" value="Unassembled WGS sequence"/>
</dbReference>
<protein>
    <recommendedName>
        <fullName evidence="12">trypsin</fullName>
        <ecNumber evidence="12">3.4.21.4</ecNumber>
    </recommendedName>
</protein>
<comment type="subcellular location">
    <subcellularLocation>
        <location evidence="1">Secreted</location>
    </subcellularLocation>
</comment>
<organism>
    <name type="scientific">Culex quinquefasciatus</name>
    <name type="common">Southern house mosquito</name>
    <name type="synonym">Culex pungens</name>
    <dbReference type="NCBI Taxonomy" id="7176"/>
    <lineage>
        <taxon>Eukaryota</taxon>
        <taxon>Metazoa</taxon>
        <taxon>Ecdysozoa</taxon>
        <taxon>Arthropoda</taxon>
        <taxon>Hexapoda</taxon>
        <taxon>Insecta</taxon>
        <taxon>Pterygota</taxon>
        <taxon>Neoptera</taxon>
        <taxon>Endopterygota</taxon>
        <taxon>Diptera</taxon>
        <taxon>Nematocera</taxon>
        <taxon>Culicoidea</taxon>
        <taxon>Culicidae</taxon>
        <taxon>Culicinae</taxon>
        <taxon>Culicini</taxon>
        <taxon>Culex</taxon>
        <taxon>Culex</taxon>
    </lineage>
</organism>
<dbReference type="PROSITE" id="PS00134">
    <property type="entry name" value="TRYPSIN_HIS"/>
    <property type="match status" value="1"/>
</dbReference>
<dbReference type="SMART" id="SM00020">
    <property type="entry name" value="Tryp_SPc"/>
    <property type="match status" value="1"/>
</dbReference>
<evidence type="ECO:0000256" key="1">
    <source>
        <dbReference type="ARBA" id="ARBA00004613"/>
    </source>
</evidence>
<dbReference type="EnsemblMetazoa" id="CPIJ002940-RA">
    <property type="protein sequence ID" value="CPIJ002940-PA"/>
    <property type="gene ID" value="CPIJ002940"/>
</dbReference>
<dbReference type="VEuPathDB" id="VectorBase:CPIJ002940"/>
<dbReference type="eggNOG" id="KOG3627">
    <property type="taxonomic scope" value="Eukaryota"/>
</dbReference>
<evidence type="ECO:0000256" key="14">
    <source>
        <dbReference type="RuleBase" id="RU363034"/>
    </source>
</evidence>
<dbReference type="PROSITE" id="PS00135">
    <property type="entry name" value="TRYPSIN_SER"/>
    <property type="match status" value="1"/>
</dbReference>
<dbReference type="VEuPathDB" id="VectorBase:CQUJHB016513"/>
<evidence type="ECO:0000256" key="7">
    <source>
        <dbReference type="ARBA" id="ARBA00022825"/>
    </source>
</evidence>
<dbReference type="GO" id="GO:0006508">
    <property type="term" value="P:proteolysis"/>
    <property type="evidence" value="ECO:0007669"/>
    <property type="project" value="UniProtKB-KW"/>
</dbReference>
<dbReference type="Pfam" id="PF00089">
    <property type="entry name" value="Trypsin"/>
    <property type="match status" value="1"/>
</dbReference>
<evidence type="ECO:0000256" key="8">
    <source>
        <dbReference type="ARBA" id="ARBA00023145"/>
    </source>
</evidence>
<feature type="chain" id="PRO_5011407569" description="trypsin" evidence="15">
    <location>
        <begin position="23"/>
        <end position="254"/>
    </location>
</feature>
<dbReference type="EMBL" id="DS231852">
    <property type="protein sequence ID" value="EDS37679.1"/>
    <property type="molecule type" value="Genomic_DNA"/>
</dbReference>
<accession>B0W774</accession>
<dbReference type="FunFam" id="2.40.10.10:FF:000077">
    <property type="entry name" value="Predicted protein"/>
    <property type="match status" value="1"/>
</dbReference>
<keyword evidence="3 14" id="KW-0645">Protease</keyword>
<dbReference type="PRINTS" id="PR00722">
    <property type="entry name" value="CHYMOTRYPSIN"/>
</dbReference>
<evidence type="ECO:0000256" key="13">
    <source>
        <dbReference type="ARBA" id="ARBA00060213"/>
    </source>
</evidence>
<keyword evidence="4 15" id="KW-0732">Signal</keyword>
<gene>
    <name evidence="18" type="primary">6034204</name>
    <name evidence="17" type="ORF">CpipJ_CPIJ002940</name>
</gene>
<comment type="catalytic activity">
    <reaction evidence="11">
        <text>Preferential cleavage: Arg-|-Xaa, Lys-|-Xaa.</text>
        <dbReference type="EC" id="3.4.21.4"/>
    </reaction>
</comment>
<evidence type="ECO:0000256" key="3">
    <source>
        <dbReference type="ARBA" id="ARBA00022670"/>
    </source>
</evidence>
<dbReference type="GO" id="GO:0007586">
    <property type="term" value="P:digestion"/>
    <property type="evidence" value="ECO:0007669"/>
    <property type="project" value="UniProtKB-KW"/>
</dbReference>
<dbReference type="PROSITE" id="PS50240">
    <property type="entry name" value="TRYPSIN_DOM"/>
    <property type="match status" value="1"/>
</dbReference>
<keyword evidence="8" id="KW-0865">Zymogen</keyword>
<dbReference type="Gene3D" id="2.40.10.10">
    <property type="entry name" value="Trypsin-like serine proteases"/>
    <property type="match status" value="1"/>
</dbReference>
<evidence type="ECO:0000256" key="5">
    <source>
        <dbReference type="ARBA" id="ARBA00022757"/>
    </source>
</evidence>
<evidence type="ECO:0000259" key="16">
    <source>
        <dbReference type="PROSITE" id="PS50240"/>
    </source>
</evidence>
<evidence type="ECO:0000256" key="15">
    <source>
        <dbReference type="SAM" id="SignalP"/>
    </source>
</evidence>
<keyword evidence="7 14" id="KW-0720">Serine protease</keyword>
<dbReference type="InterPro" id="IPR001314">
    <property type="entry name" value="Peptidase_S1A"/>
</dbReference>
<evidence type="ECO:0000256" key="10">
    <source>
        <dbReference type="ARBA" id="ARBA00024195"/>
    </source>
</evidence>
<evidence type="ECO:0000256" key="11">
    <source>
        <dbReference type="ARBA" id="ARBA00036320"/>
    </source>
</evidence>
<dbReference type="SUPFAM" id="SSF50494">
    <property type="entry name" value="Trypsin-like serine proteases"/>
    <property type="match status" value="1"/>
</dbReference>
<dbReference type="HOGENOM" id="CLU_006842_7_0_1"/>
<evidence type="ECO:0000313" key="19">
    <source>
        <dbReference type="Proteomes" id="UP000002320"/>
    </source>
</evidence>
<evidence type="ECO:0000313" key="18">
    <source>
        <dbReference type="EnsemblMetazoa" id="CPIJ002940-PA"/>
    </source>
</evidence>
<comment type="function">
    <text evidence="13">Major function may be to aid in digestion of the blood meal.</text>
</comment>
<reference evidence="17" key="1">
    <citation type="submission" date="2007-03" db="EMBL/GenBank/DDBJ databases">
        <title>Annotation of Culex pipiens quinquefasciatus.</title>
        <authorList>
            <consortium name="The Broad Institute Genome Sequencing Platform"/>
            <person name="Atkinson P.W."/>
            <person name="Hemingway J."/>
            <person name="Christensen B.M."/>
            <person name="Higgs S."/>
            <person name="Kodira C."/>
            <person name="Hannick L."/>
            <person name="Megy K."/>
            <person name="O'Leary S."/>
            <person name="Pearson M."/>
            <person name="Haas B.J."/>
            <person name="Mauceli E."/>
            <person name="Wortman J.R."/>
            <person name="Lee N.H."/>
            <person name="Guigo R."/>
            <person name="Stanke M."/>
            <person name="Alvarado L."/>
            <person name="Amedeo P."/>
            <person name="Antoine C.H."/>
            <person name="Arensburger P."/>
            <person name="Bidwell S.L."/>
            <person name="Crawford M."/>
            <person name="Camaro F."/>
            <person name="Devon K."/>
            <person name="Engels R."/>
            <person name="Hammond M."/>
            <person name="Howarth C."/>
            <person name="Koehrsen M."/>
            <person name="Lawson D."/>
            <person name="Montgomery P."/>
            <person name="Nene V."/>
            <person name="Nusbaum C."/>
            <person name="Puiu D."/>
            <person name="Romero-Severson J."/>
            <person name="Severson D.W."/>
            <person name="Shumway M."/>
            <person name="Sisk P."/>
            <person name="Stolte C."/>
            <person name="Zeng Q."/>
            <person name="Eisenstadt E."/>
            <person name="Fraser-Liggett C."/>
            <person name="Strausberg R."/>
            <person name="Galagan J."/>
            <person name="Birren B."/>
            <person name="Collins F.H."/>
        </authorList>
    </citation>
    <scope>NUCLEOTIDE SEQUENCE [LARGE SCALE GENOMIC DNA]</scope>
    <source>
        <strain evidence="17">JHB</strain>
    </source>
</reference>
<evidence type="ECO:0000256" key="2">
    <source>
        <dbReference type="ARBA" id="ARBA00022525"/>
    </source>
</evidence>
<dbReference type="InParanoid" id="B0W774"/>
<evidence type="ECO:0000313" key="17">
    <source>
        <dbReference type="EMBL" id="EDS37679.1"/>
    </source>
</evidence>
<dbReference type="MEROPS" id="S01.130"/>
<dbReference type="AlphaFoldDB" id="B0W774"/>
<evidence type="ECO:0000256" key="4">
    <source>
        <dbReference type="ARBA" id="ARBA00022729"/>
    </source>
</evidence>
<keyword evidence="5" id="KW-0222">Digestion</keyword>
<dbReference type="InterPro" id="IPR009003">
    <property type="entry name" value="Peptidase_S1_PA"/>
</dbReference>
<name>B0W774_CULQU</name>
<comment type="similarity">
    <text evidence="10">Belongs to the peptidase S1 family. CLIP subfamily.</text>
</comment>
<dbReference type="PANTHER" id="PTHR24276:SF97">
    <property type="entry name" value="GH13245P2-RELATED"/>
    <property type="match status" value="1"/>
</dbReference>
<feature type="domain" description="Peptidase S1" evidence="16">
    <location>
        <begin position="26"/>
        <end position="254"/>
    </location>
</feature>
<dbReference type="EC" id="3.4.21.4" evidence="12"/>
<keyword evidence="9" id="KW-1015">Disulfide bond</keyword>
<evidence type="ECO:0000256" key="9">
    <source>
        <dbReference type="ARBA" id="ARBA00023157"/>
    </source>
</evidence>
<proteinExistence type="inferred from homology"/>